<dbReference type="GO" id="GO:0003676">
    <property type="term" value="F:nucleic acid binding"/>
    <property type="evidence" value="ECO:0007669"/>
    <property type="project" value="InterPro"/>
</dbReference>
<dbReference type="OrthoDB" id="9049599at2759"/>
<accession>A0A8T1ST90</accession>
<evidence type="ECO:0000256" key="2">
    <source>
        <dbReference type="SAM" id="MobiDB-lite"/>
    </source>
</evidence>
<dbReference type="Pfam" id="PF02093">
    <property type="entry name" value="Gag_p30"/>
    <property type="match status" value="1"/>
</dbReference>
<proteinExistence type="predicted"/>
<dbReference type="SMART" id="SM00343">
    <property type="entry name" value="ZnF_C2HC"/>
    <property type="match status" value="1"/>
</dbReference>
<feature type="region of interest" description="Disordered" evidence="2">
    <location>
        <begin position="284"/>
        <end position="312"/>
    </location>
</feature>
<evidence type="ECO:0000259" key="3">
    <source>
        <dbReference type="PROSITE" id="PS50158"/>
    </source>
</evidence>
<dbReference type="Gene3D" id="1.10.375.10">
    <property type="entry name" value="Human Immunodeficiency Virus Type 1 Capsid Protein"/>
    <property type="match status" value="1"/>
</dbReference>
<feature type="region of interest" description="Disordered" evidence="2">
    <location>
        <begin position="1"/>
        <end position="20"/>
    </location>
</feature>
<evidence type="ECO:0000313" key="4">
    <source>
        <dbReference type="EMBL" id="KAG6932129.1"/>
    </source>
</evidence>
<dbReference type="InterPro" id="IPR008919">
    <property type="entry name" value="Retrov_capsid_N"/>
</dbReference>
<dbReference type="SUPFAM" id="SSF47943">
    <property type="entry name" value="Retrovirus capsid protein, N-terminal core domain"/>
    <property type="match status" value="1"/>
</dbReference>
<reference evidence="4 5" key="1">
    <citation type="journal article" date="2020" name="G3 (Bethesda)">
        <title>Draft Genome of the Common Snapping Turtle, Chelydra serpentina, a Model for Phenotypic Plasticity in Reptiles.</title>
        <authorList>
            <person name="Das D."/>
            <person name="Singh S.K."/>
            <person name="Bierstedt J."/>
            <person name="Erickson A."/>
            <person name="Galli G.L.J."/>
            <person name="Crossley D.A. 2nd"/>
            <person name="Rhen T."/>
        </authorList>
    </citation>
    <scope>NUCLEOTIDE SEQUENCE [LARGE SCALE GENOMIC DNA]</scope>
    <source>
        <strain evidence="4">KW</strain>
    </source>
</reference>
<evidence type="ECO:0000313" key="5">
    <source>
        <dbReference type="Proteomes" id="UP000765507"/>
    </source>
</evidence>
<dbReference type="Gene3D" id="4.10.60.10">
    <property type="entry name" value="Zinc finger, CCHC-type"/>
    <property type="match status" value="1"/>
</dbReference>
<dbReference type="InterPro" id="IPR036875">
    <property type="entry name" value="Znf_CCHC_sf"/>
</dbReference>
<keyword evidence="1" id="KW-0479">Metal-binding</keyword>
<evidence type="ECO:0000256" key="1">
    <source>
        <dbReference type="PROSITE-ProRule" id="PRU00047"/>
    </source>
</evidence>
<protein>
    <recommendedName>
        <fullName evidence="3">CCHC-type domain-containing protein</fullName>
    </recommendedName>
</protein>
<gene>
    <name evidence="4" type="ORF">G0U57_000259</name>
</gene>
<feature type="domain" description="CCHC-type" evidence="3">
    <location>
        <begin position="318"/>
        <end position="333"/>
    </location>
</feature>
<sequence length="346" mass="39184">MAASVSPSATAPPPYKERVPRAPEIAPSVGFYPLITETVVARSAADNRQATIMQVYTHVPFNPVDLAAFRAQAGEFSTNPSKFISVFEGCLASHKPDWDDCNILMRTLLSEVERNQVVSKAREEAQRRHDRDIQNVPIPADMVPIADPRWNPNEPQDQTRLNTYKELLLRGLRHSAVRHNNWAKPYELIQEPKESPVAFLQHIWDTIRQNTNANLDEQATEAIIKGIFTSRATSDIKRKLQKKEDLMGMTMAQILETANRAYSLREGEKEKRQVKMMVAAVQAHGRGKFQENGRGRGMRGHGRGRPGSQERRLGRNQCAICRKEGHWKNECPEREGTPMMAAEDQE</sequence>
<dbReference type="InterPro" id="IPR001878">
    <property type="entry name" value="Znf_CCHC"/>
</dbReference>
<dbReference type="PROSITE" id="PS50158">
    <property type="entry name" value="ZF_CCHC"/>
    <property type="match status" value="1"/>
</dbReference>
<name>A0A8T1ST90_CHESE</name>
<organism evidence="4 5">
    <name type="scientific">Chelydra serpentina</name>
    <name type="common">Snapping turtle</name>
    <name type="synonym">Testudo serpentina</name>
    <dbReference type="NCBI Taxonomy" id="8475"/>
    <lineage>
        <taxon>Eukaryota</taxon>
        <taxon>Metazoa</taxon>
        <taxon>Chordata</taxon>
        <taxon>Craniata</taxon>
        <taxon>Vertebrata</taxon>
        <taxon>Euteleostomi</taxon>
        <taxon>Archelosauria</taxon>
        <taxon>Testudinata</taxon>
        <taxon>Testudines</taxon>
        <taxon>Cryptodira</taxon>
        <taxon>Durocryptodira</taxon>
        <taxon>Americhelydia</taxon>
        <taxon>Chelydroidea</taxon>
        <taxon>Chelydridae</taxon>
        <taxon>Chelydra</taxon>
    </lineage>
</organism>
<keyword evidence="5" id="KW-1185">Reference proteome</keyword>
<dbReference type="Proteomes" id="UP000765507">
    <property type="component" value="Unassembled WGS sequence"/>
</dbReference>
<dbReference type="PANTHER" id="PTHR33166">
    <property type="entry name" value="GAG_P30 DOMAIN-CONTAINING PROTEIN"/>
    <property type="match status" value="1"/>
</dbReference>
<dbReference type="InterPro" id="IPR003036">
    <property type="entry name" value="Gag_P30"/>
</dbReference>
<dbReference type="EMBL" id="JAHGAV010000103">
    <property type="protein sequence ID" value="KAG6932129.1"/>
    <property type="molecule type" value="Genomic_DNA"/>
</dbReference>
<keyword evidence="1" id="KW-0863">Zinc-finger</keyword>
<dbReference type="AlphaFoldDB" id="A0A8T1ST90"/>
<dbReference type="SUPFAM" id="SSF57756">
    <property type="entry name" value="Retrovirus zinc finger-like domains"/>
    <property type="match status" value="1"/>
</dbReference>
<dbReference type="GO" id="GO:0019068">
    <property type="term" value="P:virion assembly"/>
    <property type="evidence" value="ECO:0007669"/>
    <property type="project" value="InterPro"/>
</dbReference>
<keyword evidence="1" id="KW-0862">Zinc</keyword>
<dbReference type="GO" id="GO:0008270">
    <property type="term" value="F:zinc ion binding"/>
    <property type="evidence" value="ECO:0007669"/>
    <property type="project" value="UniProtKB-KW"/>
</dbReference>
<dbReference type="InterPro" id="IPR050462">
    <property type="entry name" value="Retroviral_Gag-Pol_poly"/>
</dbReference>
<comment type="caution">
    <text evidence="4">The sequence shown here is derived from an EMBL/GenBank/DDBJ whole genome shotgun (WGS) entry which is preliminary data.</text>
</comment>